<dbReference type="GO" id="GO:0005829">
    <property type="term" value="C:cytosol"/>
    <property type="evidence" value="ECO:0007669"/>
    <property type="project" value="UniProtKB-UniRule"/>
</dbReference>
<reference evidence="12" key="1">
    <citation type="submission" date="2019-04" db="EMBL/GenBank/DDBJ databases">
        <title>Friends and foes A comparative genomics studyof 23 Aspergillus species from section Flavi.</title>
        <authorList>
            <consortium name="DOE Joint Genome Institute"/>
            <person name="Kjaerbolling I."/>
            <person name="Vesth T."/>
            <person name="Frisvad J.C."/>
            <person name="Nybo J.L."/>
            <person name="Theobald S."/>
            <person name="Kildgaard S."/>
            <person name="Isbrandt T."/>
            <person name="Kuo A."/>
            <person name="Sato A."/>
            <person name="Lyhne E.K."/>
            <person name="Kogle M.E."/>
            <person name="Wiebenga A."/>
            <person name="Kun R.S."/>
            <person name="Lubbers R.J."/>
            <person name="Makela M.R."/>
            <person name="Barry K."/>
            <person name="Chovatia M."/>
            <person name="Clum A."/>
            <person name="Daum C."/>
            <person name="Haridas S."/>
            <person name="He G."/>
            <person name="LaButti K."/>
            <person name="Lipzen A."/>
            <person name="Mondo S."/>
            <person name="Riley R."/>
            <person name="Salamov A."/>
            <person name="Simmons B.A."/>
            <person name="Magnuson J.K."/>
            <person name="Henrissat B."/>
            <person name="Mortensen U.H."/>
            <person name="Larsen T.O."/>
            <person name="Devries R.P."/>
            <person name="Grigoriev I.V."/>
            <person name="Machida M."/>
            <person name="Baker S.E."/>
            <person name="Andersen M.R."/>
        </authorList>
    </citation>
    <scope>NUCLEOTIDE SEQUENCE [LARGE SCALE GENOMIC DNA]</scope>
    <source>
        <strain evidence="12">CBS 553.77</strain>
    </source>
</reference>
<evidence type="ECO:0000256" key="2">
    <source>
        <dbReference type="ARBA" id="ARBA00013404"/>
    </source>
</evidence>
<dbReference type="FunFam" id="2.40.50.90:FF:000001">
    <property type="entry name" value="Staphylococcal nuclease domain-containing protein"/>
    <property type="match status" value="1"/>
</dbReference>
<feature type="domain" description="TNase-like" evidence="10">
    <location>
        <begin position="1"/>
        <end position="143"/>
    </location>
</feature>
<evidence type="ECO:0000256" key="7">
    <source>
        <dbReference type="PIRNR" id="PIRNR017179"/>
    </source>
</evidence>
<gene>
    <name evidence="11" type="ORF">BDV28DRAFT_135639</name>
</gene>
<dbReference type="FunFam" id="2.40.50.90:FF:000019">
    <property type="entry name" value="Transcription factor (Snd1/p100), putative"/>
    <property type="match status" value="1"/>
</dbReference>
<proteinExistence type="predicted"/>
<dbReference type="EMBL" id="ML739140">
    <property type="protein sequence ID" value="KAE8352155.1"/>
    <property type="molecule type" value="Genomic_DNA"/>
</dbReference>
<feature type="domain" description="TNase-like" evidence="10">
    <location>
        <begin position="487"/>
        <end position="620"/>
    </location>
</feature>
<sequence length="884" mass="98481">MPLEARVKSVLSGDTVVLSHITNPGQERTLSLAYVSAPRLRREGDEPYAFQSREFLRELLVGKVVQFNVLYTIPTGARREYGTIKLPTFEVLLPDISVQEGWVRVREEAGKRGDESEETAALLERLRALEEHAQSEDKGVWAGAETGRTETTYELADGKSLVEEYKNKPLEAIVERVLNGDRLVLRLLLTPQEHLQVVVAVAGVRAPAAQRVNAEGKEQPAEPFGDEAHQFVESRLQQRKVQVSLVGVTPQGQLIATVLHPNGNIAKFLLEEGLARCHDLHGPLLGADMATFRRAEKAAKDARKGLFTGLVAPKGPAGGPVDQDYIVSRVLNADTLFIRNKAGQEKKISLSSIRQPKPSDPKQAPFAADAKEFVRKRVIGKHVKVTVNGKKPATEGYEERDVATVVSGSTNISLALVEAGYASVIRHRLDDADRSPDYDSLLIAEADAQKDGKGMWSPKPPKAKQYQDYSESVQKAKMEVSILQRQKRVPAIVDFVKSGSRFTVLVPRENAKLTLVLSGIRAPRSARNPSEASEPFGQEAHDLANRRCMQRDVEIDVETIDKVGGFIGTLYVNKENFTKILLEEGFATVHAYSAEQSGHATEYFAAEMKAKEARKGLWHDWDPSKDVEEEEEEETADPNVADEASQRRKDYRDVMVTYVDPSNGRLKVQQIGTGTSALTELMNAFRSFHLNKANDAPLPGPPKAGDFVAARFTEDNEWYRAKVRRNDREKQQAEVVYIDFGNTEVLPWSRLRPLSQPQFSVQKLRAQAADAALSLVQLPGSGDYLQDATDFLEEQLYNRELVANVDYVSPEGILHVTLMDPTESKNLDHSINADLVREGLAMVPRKLKSWERSATETLSHLRSQEDEAKLERRGMWEYGDLTED</sequence>
<dbReference type="SUPFAM" id="SSF63748">
    <property type="entry name" value="Tudor/PWWP/MBT"/>
    <property type="match status" value="1"/>
</dbReference>
<evidence type="ECO:0000259" key="9">
    <source>
        <dbReference type="PROSITE" id="PS50304"/>
    </source>
</evidence>
<keyword evidence="4 7" id="KW-0963">Cytoplasm</keyword>
<dbReference type="FunFam" id="2.30.30.140:FF:000018">
    <property type="entry name" value="Serine/threonine-protein kinase 31"/>
    <property type="match status" value="1"/>
</dbReference>
<evidence type="ECO:0000256" key="6">
    <source>
        <dbReference type="ARBA" id="ARBA00022737"/>
    </source>
</evidence>
<evidence type="ECO:0000259" key="10">
    <source>
        <dbReference type="PROSITE" id="PS50830"/>
    </source>
</evidence>
<dbReference type="GO" id="GO:0031332">
    <property type="term" value="C:RNAi effector complex"/>
    <property type="evidence" value="ECO:0007669"/>
    <property type="project" value="InterPro"/>
</dbReference>
<dbReference type="Pfam" id="PF00565">
    <property type="entry name" value="SNase"/>
    <property type="match status" value="4"/>
</dbReference>
<organism evidence="11 12">
    <name type="scientific">Aspergillus coremiiformis</name>
    <dbReference type="NCBI Taxonomy" id="138285"/>
    <lineage>
        <taxon>Eukaryota</taxon>
        <taxon>Fungi</taxon>
        <taxon>Dikarya</taxon>
        <taxon>Ascomycota</taxon>
        <taxon>Pezizomycotina</taxon>
        <taxon>Eurotiomycetes</taxon>
        <taxon>Eurotiomycetidae</taxon>
        <taxon>Eurotiales</taxon>
        <taxon>Aspergillaceae</taxon>
        <taxon>Aspergillus</taxon>
        <taxon>Aspergillus subgen. Circumdati</taxon>
    </lineage>
</organism>
<dbReference type="Gene3D" id="2.40.50.90">
    <property type="match status" value="5"/>
</dbReference>
<dbReference type="InterPro" id="IPR035437">
    <property type="entry name" value="SNase_OB-fold_sf"/>
</dbReference>
<dbReference type="AlphaFoldDB" id="A0A5N6Z3D2"/>
<feature type="compositionally biased region" description="Acidic residues" evidence="8">
    <location>
        <begin position="627"/>
        <end position="636"/>
    </location>
</feature>
<dbReference type="PROSITE" id="PS50830">
    <property type="entry name" value="TNASE_3"/>
    <property type="match status" value="4"/>
</dbReference>
<feature type="domain" description="TNase-like" evidence="10">
    <location>
        <begin position="168"/>
        <end position="309"/>
    </location>
</feature>
<dbReference type="FunFam" id="2.40.50.90:FF:000010">
    <property type="entry name" value="Ribonuclease"/>
    <property type="match status" value="1"/>
</dbReference>
<evidence type="ECO:0000256" key="3">
    <source>
        <dbReference type="ARBA" id="ARBA00014651"/>
    </source>
</evidence>
<feature type="compositionally biased region" description="Basic and acidic residues" evidence="8">
    <location>
        <begin position="617"/>
        <end position="626"/>
    </location>
</feature>
<feature type="domain" description="TNase-like" evidence="10">
    <location>
        <begin position="321"/>
        <end position="458"/>
    </location>
</feature>
<dbReference type="PANTHER" id="PTHR12302">
    <property type="entry name" value="EBNA2 BINDING PROTEIN P100"/>
    <property type="match status" value="1"/>
</dbReference>
<evidence type="ECO:0000256" key="1">
    <source>
        <dbReference type="ARBA" id="ARBA00004496"/>
    </source>
</evidence>
<evidence type="ECO:0000313" key="11">
    <source>
        <dbReference type="EMBL" id="KAE8352155.1"/>
    </source>
</evidence>
<dbReference type="Proteomes" id="UP000327118">
    <property type="component" value="Unassembled WGS sequence"/>
</dbReference>
<dbReference type="SUPFAM" id="SSF50199">
    <property type="entry name" value="Staphylococcal nuclease"/>
    <property type="match status" value="5"/>
</dbReference>
<feature type="domain" description="Tudor" evidence="9">
    <location>
        <begin position="701"/>
        <end position="761"/>
    </location>
</feature>
<dbReference type="PANTHER" id="PTHR12302:SF2">
    <property type="entry name" value="STAPHYLOCOCCAL NUCLEASE DOMAIN-CONTAINING PROTEIN 1"/>
    <property type="match status" value="1"/>
</dbReference>
<dbReference type="SMART" id="SM00318">
    <property type="entry name" value="SNc"/>
    <property type="match status" value="4"/>
</dbReference>
<dbReference type="Pfam" id="PF00567">
    <property type="entry name" value="TUDOR"/>
    <property type="match status" value="1"/>
</dbReference>
<dbReference type="GO" id="GO:0003723">
    <property type="term" value="F:RNA binding"/>
    <property type="evidence" value="ECO:0007669"/>
    <property type="project" value="UniProtKB-UniRule"/>
</dbReference>
<name>A0A5N6Z3D2_9EURO</name>
<evidence type="ECO:0000313" key="12">
    <source>
        <dbReference type="Proteomes" id="UP000327118"/>
    </source>
</evidence>
<dbReference type="GO" id="GO:0004518">
    <property type="term" value="F:nuclease activity"/>
    <property type="evidence" value="ECO:0007669"/>
    <property type="project" value="TreeGrafter"/>
</dbReference>
<accession>A0A5N6Z3D2</accession>
<dbReference type="SMART" id="SM00333">
    <property type="entry name" value="TUDOR"/>
    <property type="match status" value="1"/>
</dbReference>
<dbReference type="CDD" id="cd00175">
    <property type="entry name" value="SNc"/>
    <property type="match status" value="2"/>
</dbReference>
<feature type="region of interest" description="Disordered" evidence="8">
    <location>
        <begin position="617"/>
        <end position="647"/>
    </location>
</feature>
<evidence type="ECO:0000256" key="5">
    <source>
        <dbReference type="ARBA" id="ARBA00022553"/>
    </source>
</evidence>
<dbReference type="GO" id="GO:0005634">
    <property type="term" value="C:nucleus"/>
    <property type="evidence" value="ECO:0007669"/>
    <property type="project" value="TreeGrafter"/>
</dbReference>
<dbReference type="GO" id="GO:0006402">
    <property type="term" value="P:mRNA catabolic process"/>
    <property type="evidence" value="ECO:0007669"/>
    <property type="project" value="UniProtKB-UniRule"/>
</dbReference>
<protein>
    <recommendedName>
        <fullName evidence="2">Probable endonuclease LCL3</fullName>
    </recommendedName>
    <alternativeName>
        <fullName evidence="3">Probable endonuclease lcl3</fullName>
    </alternativeName>
</protein>
<dbReference type="InterPro" id="IPR016071">
    <property type="entry name" value="Staphylococal_nuclease_OB-fold"/>
</dbReference>
<dbReference type="PROSITE" id="PS50304">
    <property type="entry name" value="TUDOR"/>
    <property type="match status" value="1"/>
</dbReference>
<evidence type="ECO:0000256" key="8">
    <source>
        <dbReference type="SAM" id="MobiDB-lite"/>
    </source>
</evidence>
<dbReference type="InterPro" id="IPR016685">
    <property type="entry name" value="Silence_cplx_Nase-comp_TudorSN"/>
</dbReference>
<evidence type="ECO:0000256" key="4">
    <source>
        <dbReference type="ARBA" id="ARBA00022490"/>
    </source>
</evidence>
<keyword evidence="5" id="KW-0597">Phosphoprotein</keyword>
<dbReference type="OrthoDB" id="10023235at2759"/>
<dbReference type="GO" id="GO:0031047">
    <property type="term" value="P:regulatory ncRNA-mediated gene silencing"/>
    <property type="evidence" value="ECO:0007669"/>
    <property type="project" value="UniProtKB-UniRule"/>
</dbReference>
<dbReference type="Gene3D" id="2.30.30.140">
    <property type="match status" value="1"/>
</dbReference>
<dbReference type="FunFam" id="2.40.50.90:FF:000030">
    <property type="entry name" value="Transcription factor (Snd1/p100), putative"/>
    <property type="match status" value="1"/>
</dbReference>
<keyword evidence="6" id="KW-0677">Repeat</keyword>
<dbReference type="InterPro" id="IPR002999">
    <property type="entry name" value="Tudor"/>
</dbReference>
<keyword evidence="12" id="KW-1185">Reference proteome</keyword>
<dbReference type="PIRSF" id="PIRSF017179">
    <property type="entry name" value="RISC-Tudor-SN"/>
    <property type="match status" value="1"/>
</dbReference>
<comment type="subcellular location">
    <subcellularLocation>
        <location evidence="1 7">Cytoplasm</location>
    </subcellularLocation>
</comment>